<evidence type="ECO:0000313" key="1">
    <source>
        <dbReference type="EMBL" id="TCC99363.1"/>
    </source>
</evidence>
<sequence length="314" mass="34732">MSRLLLHISYASSLLILLLTYSCTKTMELAPLPQNKITEFKIVNLPDTVIFGSIDQIDKSITVYIPYYYGLAVIDPEIKVSEGARLTEEVLPIDLNETGTSYTVKAKDGSTQVYKLKIVQQNTPDLTVRWSNTGVFYPRTTLSVTGNFMATGTGLAKVHLISVKTSKETLLNGGILVTGSGLYEYYLNALEIPTDIDTGYYKGRISFLGHVKELPQIHIIYKQPDVLIGSKEVKRGDEIVYSAAPETVIIGLKSVNVTIAGITYDLPIKSYNNTAITLIIPNDFPLGEHLYIPMKILFNNWATLNKTASITVTN</sequence>
<dbReference type="Gene3D" id="2.60.40.2340">
    <property type="match status" value="1"/>
</dbReference>
<evidence type="ECO:0008006" key="5">
    <source>
        <dbReference type="Google" id="ProtNLM"/>
    </source>
</evidence>
<organism evidence="1 3">
    <name type="scientific">Pedobacter hiemivivus</name>
    <dbReference type="NCBI Taxonomy" id="2530454"/>
    <lineage>
        <taxon>Bacteria</taxon>
        <taxon>Pseudomonadati</taxon>
        <taxon>Bacteroidota</taxon>
        <taxon>Sphingobacteriia</taxon>
        <taxon>Sphingobacteriales</taxon>
        <taxon>Sphingobacteriaceae</taxon>
        <taxon>Pedobacter</taxon>
    </lineage>
</organism>
<proteinExistence type="predicted"/>
<reference evidence="1 3" key="1">
    <citation type="submission" date="2019-02" db="EMBL/GenBank/DDBJ databases">
        <title>Pedobacter sp. RP-3-8 sp. nov., isolated from Arctic soil.</title>
        <authorList>
            <person name="Dahal R.H."/>
        </authorList>
    </citation>
    <scope>NUCLEOTIDE SEQUENCE [LARGE SCALE GENOMIC DNA]</scope>
    <source>
        <strain evidence="1 3">RP-3-8</strain>
    </source>
</reference>
<dbReference type="Proteomes" id="UP000309594">
    <property type="component" value="Unassembled WGS sequence"/>
</dbReference>
<accession>A0A4U1GK94</accession>
<dbReference type="EMBL" id="SJSM01000001">
    <property type="protein sequence ID" value="TCC99363.1"/>
    <property type="molecule type" value="Genomic_DNA"/>
</dbReference>
<dbReference type="AlphaFoldDB" id="A0A4R0NJ98"/>
<dbReference type="OrthoDB" id="674886at2"/>
<evidence type="ECO:0000313" key="2">
    <source>
        <dbReference type="EMBL" id="TKC63789.1"/>
    </source>
</evidence>
<name>A0A4R0NJ98_9SPHI</name>
<accession>A0A4R0NJ98</accession>
<dbReference type="RefSeq" id="WP_131606490.1">
    <property type="nucleotide sequence ID" value="NZ_SJSM01000001.1"/>
</dbReference>
<gene>
    <name evidence="1" type="ORF">EZ444_01405</name>
    <name evidence="2" type="ORF">FBD94_05440</name>
</gene>
<comment type="caution">
    <text evidence="1">The sequence shown here is derived from an EMBL/GenBank/DDBJ whole genome shotgun (WGS) entry which is preliminary data.</text>
</comment>
<protein>
    <recommendedName>
        <fullName evidence="5">DUF5018 domain-containing protein</fullName>
    </recommendedName>
</protein>
<evidence type="ECO:0000313" key="4">
    <source>
        <dbReference type="Proteomes" id="UP000309594"/>
    </source>
</evidence>
<reference evidence="2 4" key="2">
    <citation type="submission" date="2019-04" db="EMBL/GenBank/DDBJ databases">
        <title>Pedobacter sp. RP-1-16 sp. nov., isolated from Arctic soil.</title>
        <authorList>
            <person name="Dahal R.H."/>
            <person name="Kim D.-U."/>
        </authorList>
    </citation>
    <scope>NUCLEOTIDE SEQUENCE [LARGE SCALE GENOMIC DNA]</scope>
    <source>
        <strain evidence="2 4">RP-1-16</strain>
    </source>
</reference>
<keyword evidence="3" id="KW-1185">Reference proteome</keyword>
<evidence type="ECO:0000313" key="3">
    <source>
        <dbReference type="Proteomes" id="UP000291117"/>
    </source>
</evidence>
<dbReference type="Proteomes" id="UP000291117">
    <property type="component" value="Unassembled WGS sequence"/>
</dbReference>
<dbReference type="PROSITE" id="PS51257">
    <property type="entry name" value="PROKAR_LIPOPROTEIN"/>
    <property type="match status" value="1"/>
</dbReference>
<dbReference type="EMBL" id="SWDX01000002">
    <property type="protein sequence ID" value="TKC63789.1"/>
    <property type="molecule type" value="Genomic_DNA"/>
</dbReference>